<evidence type="ECO:0000313" key="4">
    <source>
        <dbReference type="Proteomes" id="UP001158576"/>
    </source>
</evidence>
<evidence type="ECO:0000313" key="3">
    <source>
        <dbReference type="EMBL" id="CAG5078677.1"/>
    </source>
</evidence>
<keyword evidence="2" id="KW-1133">Transmembrane helix</keyword>
<feature type="transmembrane region" description="Helical" evidence="2">
    <location>
        <begin position="66"/>
        <end position="88"/>
    </location>
</feature>
<name>A0ABN7RIT8_OIKDI</name>
<keyword evidence="4" id="KW-1185">Reference proteome</keyword>
<protein>
    <submittedName>
        <fullName evidence="3">Oidioi.mRNA.OKI2018_I69.PAR.g9054.t1.cds</fullName>
    </submittedName>
</protein>
<evidence type="ECO:0000256" key="2">
    <source>
        <dbReference type="SAM" id="Phobius"/>
    </source>
</evidence>
<accession>A0ABN7RIT8</accession>
<feature type="transmembrane region" description="Helical" evidence="2">
    <location>
        <begin position="30"/>
        <end position="54"/>
    </location>
</feature>
<evidence type="ECO:0000256" key="1">
    <source>
        <dbReference type="SAM" id="MobiDB-lite"/>
    </source>
</evidence>
<reference evidence="3 4" key="1">
    <citation type="submission" date="2021-04" db="EMBL/GenBank/DDBJ databases">
        <authorList>
            <person name="Bliznina A."/>
        </authorList>
    </citation>
    <scope>NUCLEOTIDE SEQUENCE [LARGE SCALE GENOMIC DNA]</scope>
</reference>
<proteinExistence type="predicted"/>
<keyword evidence="2" id="KW-0812">Transmembrane</keyword>
<dbReference type="Proteomes" id="UP001158576">
    <property type="component" value="Chromosome PAR"/>
</dbReference>
<keyword evidence="2" id="KW-0472">Membrane</keyword>
<feature type="transmembrane region" description="Helical" evidence="2">
    <location>
        <begin position="94"/>
        <end position="115"/>
    </location>
</feature>
<organism evidence="3 4">
    <name type="scientific">Oikopleura dioica</name>
    <name type="common">Tunicate</name>
    <dbReference type="NCBI Taxonomy" id="34765"/>
    <lineage>
        <taxon>Eukaryota</taxon>
        <taxon>Metazoa</taxon>
        <taxon>Chordata</taxon>
        <taxon>Tunicata</taxon>
        <taxon>Appendicularia</taxon>
        <taxon>Copelata</taxon>
        <taxon>Oikopleuridae</taxon>
        <taxon>Oikopleura</taxon>
    </lineage>
</organism>
<feature type="compositionally biased region" description="Polar residues" evidence="1">
    <location>
        <begin position="8"/>
        <end position="24"/>
    </location>
</feature>
<feature type="region of interest" description="Disordered" evidence="1">
    <location>
        <begin position="1"/>
        <end position="26"/>
    </location>
</feature>
<dbReference type="EMBL" id="OU015568">
    <property type="protein sequence ID" value="CAG5078677.1"/>
    <property type="molecule type" value="Genomic_DNA"/>
</dbReference>
<sequence length="116" mass="12751">MIEESFEDAQNPTEITTTTRSASNPEDDSLSIIEIILLAIFSFVAFTAVVLPPLTCFSKKNLAQFATFYFTVLIAVALTGTQLGFYVTDKFDDNTFYGSFGLTIFFAISSSIAVMK</sequence>
<gene>
    <name evidence="3" type="ORF">OKIOD_LOCUS612</name>
</gene>